<keyword evidence="5" id="KW-0862">Zinc</keyword>
<feature type="domain" description="ZF-HD dimerization-type" evidence="6">
    <location>
        <begin position="28"/>
        <end position="77"/>
    </location>
</feature>
<dbReference type="GO" id="GO:0005634">
    <property type="term" value="C:nucleus"/>
    <property type="evidence" value="ECO:0007669"/>
    <property type="project" value="TreeGrafter"/>
</dbReference>
<dbReference type="PANTHER" id="PTHR31948">
    <property type="entry name" value="ZINC-FINGER HOMEODOMAIN PROTEIN 2"/>
    <property type="match status" value="1"/>
</dbReference>
<reference evidence="7 8" key="1">
    <citation type="journal article" date="2012" name="Nature">
        <title>Repeated polyploidization of Gossypium genomes and the evolution of spinnable cotton fibres.</title>
        <authorList>
            <person name="Paterson A.H."/>
            <person name="Wendel J.F."/>
            <person name="Gundlach H."/>
            <person name="Guo H."/>
            <person name="Jenkins J."/>
            <person name="Jin D."/>
            <person name="Llewellyn D."/>
            <person name="Showmaker K.C."/>
            <person name="Shu S."/>
            <person name="Udall J."/>
            <person name="Yoo M.J."/>
            <person name="Byers R."/>
            <person name="Chen W."/>
            <person name="Doron-Faigenboim A."/>
            <person name="Duke M.V."/>
            <person name="Gong L."/>
            <person name="Grimwood J."/>
            <person name="Grover C."/>
            <person name="Grupp K."/>
            <person name="Hu G."/>
            <person name="Lee T.H."/>
            <person name="Li J."/>
            <person name="Lin L."/>
            <person name="Liu T."/>
            <person name="Marler B.S."/>
            <person name="Page J.T."/>
            <person name="Roberts A.W."/>
            <person name="Romanel E."/>
            <person name="Sanders W.S."/>
            <person name="Szadkowski E."/>
            <person name="Tan X."/>
            <person name="Tang H."/>
            <person name="Xu C."/>
            <person name="Wang J."/>
            <person name="Wang Z."/>
            <person name="Zhang D."/>
            <person name="Zhang L."/>
            <person name="Ashrafi H."/>
            <person name="Bedon F."/>
            <person name="Bowers J.E."/>
            <person name="Brubaker C.L."/>
            <person name="Chee P.W."/>
            <person name="Das S."/>
            <person name="Gingle A.R."/>
            <person name="Haigler C.H."/>
            <person name="Harker D."/>
            <person name="Hoffmann L.V."/>
            <person name="Hovav R."/>
            <person name="Jones D.C."/>
            <person name="Lemke C."/>
            <person name="Mansoor S."/>
            <person name="ur Rahman M."/>
            <person name="Rainville L.N."/>
            <person name="Rambani A."/>
            <person name="Reddy U.K."/>
            <person name="Rong J.K."/>
            <person name="Saranga Y."/>
            <person name="Scheffler B.E."/>
            <person name="Scheffler J.A."/>
            <person name="Stelly D.M."/>
            <person name="Triplett B.A."/>
            <person name="Van Deynze A."/>
            <person name="Vaslin M.F."/>
            <person name="Waghmare V.N."/>
            <person name="Walford S.A."/>
            <person name="Wright R.J."/>
            <person name="Zaki E.A."/>
            <person name="Zhang T."/>
            <person name="Dennis E.S."/>
            <person name="Mayer K.F."/>
            <person name="Peterson D.G."/>
            <person name="Rokhsar D.S."/>
            <person name="Wang X."/>
            <person name="Schmutz J."/>
        </authorList>
    </citation>
    <scope>NUCLEOTIDE SEQUENCE [LARGE SCALE GENOMIC DNA]</scope>
</reference>
<dbReference type="GO" id="GO:0005737">
    <property type="term" value="C:cytoplasm"/>
    <property type="evidence" value="ECO:0007669"/>
    <property type="project" value="UniProtKB-SubCell"/>
</dbReference>
<evidence type="ECO:0000256" key="2">
    <source>
        <dbReference type="ARBA" id="ARBA00022490"/>
    </source>
</evidence>
<dbReference type="AlphaFoldDB" id="A0A0D2V270"/>
<evidence type="ECO:0000256" key="4">
    <source>
        <dbReference type="ARBA" id="ARBA00022771"/>
    </source>
</evidence>
<keyword evidence="8" id="KW-1185">Reference proteome</keyword>
<evidence type="ECO:0000313" key="7">
    <source>
        <dbReference type="EMBL" id="KJB75741.1"/>
    </source>
</evidence>
<dbReference type="NCBIfam" id="TIGR01566">
    <property type="entry name" value="ZF_HD_prot_N"/>
    <property type="match status" value="1"/>
</dbReference>
<evidence type="ECO:0000256" key="1">
    <source>
        <dbReference type="ARBA" id="ARBA00004496"/>
    </source>
</evidence>
<dbReference type="GO" id="GO:0000976">
    <property type="term" value="F:transcription cis-regulatory region binding"/>
    <property type="evidence" value="ECO:0007669"/>
    <property type="project" value="TreeGrafter"/>
</dbReference>
<dbReference type="EMBL" id="CM001751">
    <property type="protein sequence ID" value="KJB75741.1"/>
    <property type="molecule type" value="Genomic_DNA"/>
</dbReference>
<dbReference type="PROSITE" id="PS51523">
    <property type="entry name" value="ZF_HD_DIMER"/>
    <property type="match status" value="1"/>
</dbReference>
<dbReference type="InterPro" id="IPR006456">
    <property type="entry name" value="ZF_HD_homeobox_Cys/His_dimer"/>
</dbReference>
<evidence type="ECO:0000313" key="8">
    <source>
        <dbReference type="Proteomes" id="UP000032304"/>
    </source>
</evidence>
<gene>
    <name evidence="7" type="ORF">B456_012G054400</name>
</gene>
<dbReference type="Proteomes" id="UP000032304">
    <property type="component" value="Chromosome 12"/>
</dbReference>
<dbReference type="GO" id="GO:0003700">
    <property type="term" value="F:DNA-binding transcription factor activity"/>
    <property type="evidence" value="ECO:0007669"/>
    <property type="project" value="TreeGrafter"/>
</dbReference>
<dbReference type="PANTHER" id="PTHR31948:SF162">
    <property type="entry name" value="MINI ZINC FINGER PROTEIN 2"/>
    <property type="match status" value="1"/>
</dbReference>
<accession>A0A0D2V270</accession>
<keyword evidence="4" id="KW-0863">Zinc-finger</keyword>
<name>A0A0D2V270_GOSRA</name>
<organism evidence="7 8">
    <name type="scientific">Gossypium raimondii</name>
    <name type="common">Peruvian cotton</name>
    <name type="synonym">Gossypium klotzschianum subsp. raimondii</name>
    <dbReference type="NCBI Taxonomy" id="29730"/>
    <lineage>
        <taxon>Eukaryota</taxon>
        <taxon>Viridiplantae</taxon>
        <taxon>Streptophyta</taxon>
        <taxon>Embryophyta</taxon>
        <taxon>Tracheophyta</taxon>
        <taxon>Spermatophyta</taxon>
        <taxon>Magnoliopsida</taxon>
        <taxon>eudicotyledons</taxon>
        <taxon>Gunneridae</taxon>
        <taxon>Pentapetalae</taxon>
        <taxon>rosids</taxon>
        <taxon>malvids</taxon>
        <taxon>Malvales</taxon>
        <taxon>Malvaceae</taxon>
        <taxon>Malvoideae</taxon>
        <taxon>Gossypium</taxon>
    </lineage>
</organism>
<dbReference type="STRING" id="29730.A0A0D2V270"/>
<keyword evidence="3" id="KW-0479">Metal-binding</keyword>
<evidence type="ECO:0000256" key="5">
    <source>
        <dbReference type="ARBA" id="ARBA00022833"/>
    </source>
</evidence>
<dbReference type="Pfam" id="PF04770">
    <property type="entry name" value="ZF-HD_dimer"/>
    <property type="match status" value="1"/>
</dbReference>
<protein>
    <recommendedName>
        <fullName evidence="6">ZF-HD dimerization-type domain-containing protein</fullName>
    </recommendedName>
</protein>
<keyword evidence="2" id="KW-0963">Cytoplasm</keyword>
<proteinExistence type="predicted"/>
<dbReference type="GO" id="GO:0008270">
    <property type="term" value="F:zinc ion binding"/>
    <property type="evidence" value="ECO:0007669"/>
    <property type="project" value="UniProtKB-KW"/>
</dbReference>
<dbReference type="Gramene" id="KJB75741">
    <property type="protein sequence ID" value="KJB75741"/>
    <property type="gene ID" value="B456_012G054400"/>
</dbReference>
<comment type="subcellular location">
    <subcellularLocation>
        <location evidence="1">Cytoplasm</location>
    </subcellularLocation>
</comment>
<sequence length="79" mass="8548">MGYSDAKTMKRVVLKRVDPPRPVTTVRYVECQKNHAAAAGGHIVDGCREFIPSGAEGTGAAFTCAACGCHRNFHRRVES</sequence>
<evidence type="ECO:0000259" key="6">
    <source>
        <dbReference type="PROSITE" id="PS51523"/>
    </source>
</evidence>
<dbReference type="GO" id="GO:0050793">
    <property type="term" value="P:regulation of developmental process"/>
    <property type="evidence" value="ECO:0007669"/>
    <property type="project" value="TreeGrafter"/>
</dbReference>
<evidence type="ECO:0000256" key="3">
    <source>
        <dbReference type="ARBA" id="ARBA00022723"/>
    </source>
</evidence>
<dbReference type="OrthoDB" id="682018at2759"/>